<dbReference type="Proteomes" id="UP000177383">
    <property type="component" value="Unassembled WGS sequence"/>
</dbReference>
<evidence type="ECO:0000313" key="4">
    <source>
        <dbReference type="Proteomes" id="UP000177383"/>
    </source>
</evidence>
<feature type="region of interest" description="Disordered" evidence="1">
    <location>
        <begin position="1"/>
        <end position="27"/>
    </location>
</feature>
<sequence>MNPTPTEIPPIPQTPSSPPIPPPPAGGTPKFPLFPILGGIVLIVSIATGAYLLGKSQGNSKADISPSPTSSLYPEPSRRATPDPTANWKTYTNSKYNYQLSYPPNFTATTDESGQIPGVLVANSDKTITIALTAPTGSLAGNASEKLIPVPDLKFIINGVTYTPEEAFYFPSEKLYKFRINPLLKDGKTWGFDGVDIFSFYGSYTKPEDIKLINQILSTFKFVDQKDELSCQTDSDCSVELCGCKAKNKNFIDTSKNICTVMCGNATCTNKKCLLQPYKGY</sequence>
<feature type="region of interest" description="Disordered" evidence="1">
    <location>
        <begin position="57"/>
        <end position="88"/>
    </location>
</feature>
<dbReference type="STRING" id="1798375.A2773_06950"/>
<feature type="compositionally biased region" description="Pro residues" evidence="1">
    <location>
        <begin position="1"/>
        <end position="26"/>
    </location>
</feature>
<evidence type="ECO:0000256" key="1">
    <source>
        <dbReference type="SAM" id="MobiDB-lite"/>
    </source>
</evidence>
<proteinExistence type="predicted"/>
<feature type="transmembrane region" description="Helical" evidence="2">
    <location>
        <begin position="33"/>
        <end position="53"/>
    </location>
</feature>
<keyword evidence="2" id="KW-0812">Transmembrane</keyword>
<dbReference type="EMBL" id="MFJE01000011">
    <property type="protein sequence ID" value="OGG14810.1"/>
    <property type="molecule type" value="Genomic_DNA"/>
</dbReference>
<accession>A0A1F5ZQN8</accession>
<organism evidence="3 4">
    <name type="scientific">Candidatus Gottesmanbacteria bacterium RIFCSPHIGHO2_01_FULL_39_10</name>
    <dbReference type="NCBI Taxonomy" id="1798375"/>
    <lineage>
        <taxon>Bacteria</taxon>
        <taxon>Candidatus Gottesmaniibacteriota</taxon>
    </lineage>
</organism>
<dbReference type="AlphaFoldDB" id="A0A1F5ZQN8"/>
<evidence type="ECO:0000256" key="2">
    <source>
        <dbReference type="SAM" id="Phobius"/>
    </source>
</evidence>
<protein>
    <submittedName>
        <fullName evidence="3">Uncharacterized protein</fullName>
    </submittedName>
</protein>
<keyword evidence="2" id="KW-1133">Transmembrane helix</keyword>
<name>A0A1F5ZQN8_9BACT</name>
<feature type="compositionally biased region" description="Polar residues" evidence="1">
    <location>
        <begin position="57"/>
        <end position="72"/>
    </location>
</feature>
<evidence type="ECO:0000313" key="3">
    <source>
        <dbReference type="EMBL" id="OGG14810.1"/>
    </source>
</evidence>
<keyword evidence="2" id="KW-0472">Membrane</keyword>
<reference evidence="3 4" key="1">
    <citation type="journal article" date="2016" name="Nat. Commun.">
        <title>Thousands of microbial genomes shed light on interconnected biogeochemical processes in an aquifer system.</title>
        <authorList>
            <person name="Anantharaman K."/>
            <person name="Brown C.T."/>
            <person name="Hug L.A."/>
            <person name="Sharon I."/>
            <person name="Castelle C.J."/>
            <person name="Probst A.J."/>
            <person name="Thomas B.C."/>
            <person name="Singh A."/>
            <person name="Wilkins M.J."/>
            <person name="Karaoz U."/>
            <person name="Brodie E.L."/>
            <person name="Williams K.H."/>
            <person name="Hubbard S.S."/>
            <person name="Banfield J.F."/>
        </authorList>
    </citation>
    <scope>NUCLEOTIDE SEQUENCE [LARGE SCALE GENOMIC DNA]</scope>
</reference>
<gene>
    <name evidence="3" type="ORF">A2773_06950</name>
</gene>
<comment type="caution">
    <text evidence="3">The sequence shown here is derived from an EMBL/GenBank/DDBJ whole genome shotgun (WGS) entry which is preliminary data.</text>
</comment>